<evidence type="ECO:0000256" key="1">
    <source>
        <dbReference type="SAM" id="MobiDB-lite"/>
    </source>
</evidence>
<dbReference type="STRING" id="1344416.A0A139ADW6"/>
<dbReference type="EMBL" id="KQ965766">
    <property type="protein sequence ID" value="KXS14784.1"/>
    <property type="molecule type" value="Genomic_DNA"/>
</dbReference>
<name>A0A139ADW6_GONPJ</name>
<evidence type="ECO:0000313" key="2">
    <source>
        <dbReference type="EMBL" id="KXS14784.1"/>
    </source>
</evidence>
<keyword evidence="3" id="KW-1185">Reference proteome</keyword>
<dbReference type="AlphaFoldDB" id="A0A139ADW6"/>
<evidence type="ECO:0000313" key="3">
    <source>
        <dbReference type="Proteomes" id="UP000070544"/>
    </source>
</evidence>
<dbReference type="Proteomes" id="UP000070544">
    <property type="component" value="Unassembled WGS sequence"/>
</dbReference>
<sequence length="193" mass="21271">MQHIPSVPLNAPTCPSYGPAVAMPYIPNVPSYYPTSPSYAPAAPSYSPTVPSYSPTSSSYSPTAPSYSPNSPSYEAATSPTSHISQPSAGTDRAILPTHLANLPSQSRADWKKCGRSCGFAQSTCSEPTEWPVVVWWRQCGAEYWFYAPEEWERITLIDVSQIHRKIQLEKTTNNIKHFDSRSWWITGGSPQA</sequence>
<feature type="compositionally biased region" description="Polar residues" evidence="1">
    <location>
        <begin position="76"/>
        <end position="89"/>
    </location>
</feature>
<accession>A0A139ADW6</accession>
<reference evidence="2 3" key="1">
    <citation type="journal article" date="2015" name="Genome Biol. Evol.">
        <title>Phylogenomic analyses indicate that early fungi evolved digesting cell walls of algal ancestors of land plants.</title>
        <authorList>
            <person name="Chang Y."/>
            <person name="Wang S."/>
            <person name="Sekimoto S."/>
            <person name="Aerts A.L."/>
            <person name="Choi C."/>
            <person name="Clum A."/>
            <person name="LaButti K.M."/>
            <person name="Lindquist E.A."/>
            <person name="Yee Ngan C."/>
            <person name="Ohm R.A."/>
            <person name="Salamov A.A."/>
            <person name="Grigoriev I.V."/>
            <person name="Spatafora J.W."/>
            <person name="Berbee M.L."/>
        </authorList>
    </citation>
    <scope>NUCLEOTIDE SEQUENCE [LARGE SCALE GENOMIC DNA]</scope>
    <source>
        <strain evidence="2 3">JEL478</strain>
    </source>
</reference>
<gene>
    <name evidence="2" type="ORF">M427DRAFT_32769</name>
</gene>
<feature type="region of interest" description="Disordered" evidence="1">
    <location>
        <begin position="61"/>
        <end position="90"/>
    </location>
</feature>
<organism evidence="2 3">
    <name type="scientific">Gonapodya prolifera (strain JEL478)</name>
    <name type="common">Monoblepharis prolifera</name>
    <dbReference type="NCBI Taxonomy" id="1344416"/>
    <lineage>
        <taxon>Eukaryota</taxon>
        <taxon>Fungi</taxon>
        <taxon>Fungi incertae sedis</taxon>
        <taxon>Chytridiomycota</taxon>
        <taxon>Chytridiomycota incertae sedis</taxon>
        <taxon>Monoblepharidomycetes</taxon>
        <taxon>Monoblepharidales</taxon>
        <taxon>Gonapodyaceae</taxon>
        <taxon>Gonapodya</taxon>
    </lineage>
</organism>
<feature type="compositionally biased region" description="Low complexity" evidence="1">
    <location>
        <begin position="61"/>
        <end position="74"/>
    </location>
</feature>
<proteinExistence type="predicted"/>
<protein>
    <submittedName>
        <fullName evidence="2">Uncharacterized protein</fullName>
    </submittedName>
</protein>